<evidence type="ECO:0000259" key="2">
    <source>
        <dbReference type="SMART" id="SM00854"/>
    </source>
</evidence>
<accession>A0ABN3WEG6</accession>
<dbReference type="Proteomes" id="UP001500831">
    <property type="component" value="Unassembled WGS sequence"/>
</dbReference>
<dbReference type="InterPro" id="IPR019079">
    <property type="entry name" value="Capsule_synth_CapA"/>
</dbReference>
<evidence type="ECO:0000313" key="3">
    <source>
        <dbReference type="EMBL" id="GAA2910214.1"/>
    </source>
</evidence>
<feature type="domain" description="Capsule synthesis protein CapA" evidence="2">
    <location>
        <begin position="2"/>
        <end position="244"/>
    </location>
</feature>
<proteinExistence type="inferred from homology"/>
<dbReference type="CDD" id="cd07381">
    <property type="entry name" value="MPP_CapA"/>
    <property type="match status" value="1"/>
</dbReference>
<reference evidence="3 4" key="1">
    <citation type="journal article" date="2019" name="Int. J. Syst. Evol. Microbiol.">
        <title>The Global Catalogue of Microorganisms (GCM) 10K type strain sequencing project: providing services to taxonomists for standard genome sequencing and annotation.</title>
        <authorList>
            <consortium name="The Broad Institute Genomics Platform"/>
            <consortium name="The Broad Institute Genome Sequencing Center for Infectious Disease"/>
            <person name="Wu L."/>
            <person name="Ma J."/>
        </authorList>
    </citation>
    <scope>NUCLEOTIDE SEQUENCE [LARGE SCALE GENOMIC DNA]</scope>
    <source>
        <strain evidence="3 4">JCM 6242</strain>
    </source>
</reference>
<comment type="caution">
    <text evidence="3">The sequence shown here is derived from an EMBL/GenBank/DDBJ whole genome shotgun (WGS) entry which is preliminary data.</text>
</comment>
<keyword evidence="4" id="KW-1185">Reference proteome</keyword>
<sequence>MTIALAGDTMLGRGVAPQIEQSTDPADFLSSELLGRLAEADFFLLNLECCVSARGSRWEARGKPFHFRAPPQAADLLARLGVGCVTLANNHALDYGYEALTDTLDHLGRAGIGTVGAGPDLDRARRPAVFTVRGTRLGVIGVSDHPRDFAAEPARPGIAYADLSSGTPPWTLDAIRELRPRVDAVLVTPHWGPNMTDRPLPYVRTAAWDFVGAGATVVAGHSAHVFHGVDPPVLYDLGDFIDDYAVDELLRNDLGLLWFVEFGERGPVRLRALPIKLAYARTRAAHGEEWAWIRRRFTQACARMGTAVSVEEGEFVVGLGNHAYAEAMEESPPEG</sequence>
<protein>
    <submittedName>
        <fullName evidence="3">CapA family protein</fullName>
    </submittedName>
</protein>
<comment type="similarity">
    <text evidence="1">Belongs to the CapA family.</text>
</comment>
<dbReference type="PANTHER" id="PTHR33393:SF13">
    <property type="entry name" value="PGA BIOSYNTHESIS PROTEIN CAPA"/>
    <property type="match status" value="1"/>
</dbReference>
<gene>
    <name evidence="3" type="ORF">GCM10010517_76680</name>
</gene>
<dbReference type="Pfam" id="PF09587">
    <property type="entry name" value="PGA_cap"/>
    <property type="match status" value="1"/>
</dbReference>
<evidence type="ECO:0000313" key="4">
    <source>
        <dbReference type="Proteomes" id="UP001500831"/>
    </source>
</evidence>
<dbReference type="InterPro" id="IPR029052">
    <property type="entry name" value="Metallo-depent_PP-like"/>
</dbReference>
<dbReference type="SMART" id="SM00854">
    <property type="entry name" value="PGA_cap"/>
    <property type="match status" value="1"/>
</dbReference>
<dbReference type="Gene3D" id="3.60.21.10">
    <property type="match status" value="1"/>
</dbReference>
<dbReference type="PANTHER" id="PTHR33393">
    <property type="entry name" value="POLYGLUTAMINE SYNTHESIS ACCESSORY PROTEIN RV0574C-RELATED"/>
    <property type="match status" value="1"/>
</dbReference>
<dbReference type="EMBL" id="BAAAVI010000103">
    <property type="protein sequence ID" value="GAA2910214.1"/>
    <property type="molecule type" value="Genomic_DNA"/>
</dbReference>
<dbReference type="SUPFAM" id="SSF56300">
    <property type="entry name" value="Metallo-dependent phosphatases"/>
    <property type="match status" value="1"/>
</dbReference>
<dbReference type="InterPro" id="IPR052169">
    <property type="entry name" value="CW_Biosynth-Accessory"/>
</dbReference>
<organism evidence="3 4">
    <name type="scientific">Streptosporangium fragile</name>
    <dbReference type="NCBI Taxonomy" id="46186"/>
    <lineage>
        <taxon>Bacteria</taxon>
        <taxon>Bacillati</taxon>
        <taxon>Actinomycetota</taxon>
        <taxon>Actinomycetes</taxon>
        <taxon>Streptosporangiales</taxon>
        <taxon>Streptosporangiaceae</taxon>
        <taxon>Streptosporangium</taxon>
    </lineage>
</organism>
<evidence type="ECO:0000256" key="1">
    <source>
        <dbReference type="ARBA" id="ARBA00005662"/>
    </source>
</evidence>
<name>A0ABN3WEG6_9ACTN</name>